<dbReference type="Pfam" id="PF04712">
    <property type="entry name" value="Radial_spoke"/>
    <property type="match status" value="1"/>
</dbReference>
<feature type="region of interest" description="Disordered" evidence="6">
    <location>
        <begin position="367"/>
        <end position="395"/>
    </location>
</feature>
<dbReference type="Proteomes" id="UP001205998">
    <property type="component" value="Unassembled WGS sequence"/>
</dbReference>
<keyword evidence="4" id="KW-0206">Cytoskeleton</keyword>
<dbReference type="GO" id="GO:0060294">
    <property type="term" value="P:cilium movement involved in cell motility"/>
    <property type="evidence" value="ECO:0007669"/>
    <property type="project" value="InterPro"/>
</dbReference>
<sequence>MERSVKSRDDQGRQTAVSFKAFLLKESTKTNLNLYDHLVRLLIRVMNERPENAVDVIEDLSHEVKRSMLQEKQSTLKDARDATSAELLAEQQRALFSRGDEGDHDEIETPLPNVTELTYFLEQIGVSLGREEMQRILLALKQLVDMQPLERCRFWGKILGIEGNYIVAEVEVRDGEDEEEEEVETMHAKEKEGEAQEEDELDPFPKSSFKPPTTIPKEPRRTGTNKFTYFVCREPGLPWVRLPDVTPAQITVARKIRKLFTGRLDAPIVSYPPFPGNEANYLRAQIARISAGTQVSPLGFYQFREEEGEEEEEGARDSVEENPDFEGMPMQEMAESMSAWVHHIQHILLQGRCAWVNLAEKTEDLLEEDMDEEEKEEEPDEPEPEVGPPLLTPLSEDAEVNNTIPWSTRISSNLISQYAIAFVRSNLWPGAYAYVCGKKFENIYIGWGLKFLGEGFNPALPPSPQPEYPSGPEITEEIDPSVQEEEALREAQEEKEAALEGNDALEAEDEEEEEEEGEEEDEEN</sequence>
<dbReference type="InterPro" id="IPR006802">
    <property type="entry name" value="Radial_spoke"/>
</dbReference>
<proteinExistence type="predicted"/>
<feature type="compositionally biased region" description="Acidic residues" evidence="6">
    <location>
        <begin position="174"/>
        <end position="183"/>
    </location>
</feature>
<dbReference type="AlphaFoldDB" id="A0AAD5A319"/>
<evidence type="ECO:0000256" key="2">
    <source>
        <dbReference type="ARBA" id="ARBA00022490"/>
    </source>
</evidence>
<feature type="compositionally biased region" description="Acidic residues" evidence="6">
    <location>
        <begin position="503"/>
        <end position="524"/>
    </location>
</feature>
<dbReference type="GO" id="GO:0035082">
    <property type="term" value="P:axoneme assembly"/>
    <property type="evidence" value="ECO:0007669"/>
    <property type="project" value="TreeGrafter"/>
</dbReference>
<evidence type="ECO:0000256" key="4">
    <source>
        <dbReference type="ARBA" id="ARBA00023212"/>
    </source>
</evidence>
<organism evidence="7 8">
    <name type="scientific">Silurus asotus</name>
    <name type="common">Amur catfish</name>
    <name type="synonym">Parasilurus asotus</name>
    <dbReference type="NCBI Taxonomy" id="30991"/>
    <lineage>
        <taxon>Eukaryota</taxon>
        <taxon>Metazoa</taxon>
        <taxon>Chordata</taxon>
        <taxon>Craniata</taxon>
        <taxon>Vertebrata</taxon>
        <taxon>Euteleostomi</taxon>
        <taxon>Actinopterygii</taxon>
        <taxon>Neopterygii</taxon>
        <taxon>Teleostei</taxon>
        <taxon>Ostariophysi</taxon>
        <taxon>Siluriformes</taxon>
        <taxon>Siluridae</taxon>
        <taxon>Silurus</taxon>
    </lineage>
</organism>
<evidence type="ECO:0000256" key="6">
    <source>
        <dbReference type="SAM" id="MobiDB-lite"/>
    </source>
</evidence>
<dbReference type="EMBL" id="MU583213">
    <property type="protein sequence ID" value="KAI5608400.1"/>
    <property type="molecule type" value="Genomic_DNA"/>
</dbReference>
<keyword evidence="3" id="KW-0969">Cilium</keyword>
<dbReference type="CDD" id="cd22963">
    <property type="entry name" value="DD_CrRSP4-like"/>
    <property type="match status" value="1"/>
</dbReference>
<comment type="caution">
    <text evidence="7">The sequence shown here is derived from an EMBL/GenBank/DDBJ whole genome shotgun (WGS) entry which is preliminary data.</text>
</comment>
<feature type="compositionally biased region" description="Acidic residues" evidence="6">
    <location>
        <begin position="367"/>
        <end position="384"/>
    </location>
</feature>
<evidence type="ECO:0000313" key="8">
    <source>
        <dbReference type="Proteomes" id="UP001205998"/>
    </source>
</evidence>
<name>A0AAD5A319_SILAS</name>
<feature type="compositionally biased region" description="Basic and acidic residues" evidence="6">
    <location>
        <begin position="486"/>
        <end position="498"/>
    </location>
</feature>
<evidence type="ECO:0000256" key="1">
    <source>
        <dbReference type="ARBA" id="ARBA00004430"/>
    </source>
</evidence>
<comment type="subcellular location">
    <subcellularLocation>
        <location evidence="1">Cytoplasm</location>
        <location evidence="1">Cytoskeleton</location>
        <location evidence="1">Cilium axoneme</location>
    </subcellularLocation>
</comment>
<feature type="region of interest" description="Disordered" evidence="6">
    <location>
        <begin position="480"/>
        <end position="524"/>
    </location>
</feature>
<gene>
    <name evidence="7" type="ORF">C0J50_6871</name>
</gene>
<keyword evidence="5" id="KW-0966">Cell projection</keyword>
<keyword evidence="2" id="KW-0963">Cytoplasm</keyword>
<protein>
    <submittedName>
        <fullName evidence="7">Radial spoke head protein 4-like A</fullName>
    </submittedName>
</protein>
<feature type="region of interest" description="Disordered" evidence="6">
    <location>
        <begin position="173"/>
        <end position="221"/>
    </location>
</feature>
<feature type="compositionally biased region" description="Basic and acidic residues" evidence="6">
    <location>
        <begin position="184"/>
        <end position="194"/>
    </location>
</feature>
<dbReference type="GO" id="GO:0001534">
    <property type="term" value="C:radial spoke"/>
    <property type="evidence" value="ECO:0007669"/>
    <property type="project" value="InterPro"/>
</dbReference>
<evidence type="ECO:0000313" key="7">
    <source>
        <dbReference type="EMBL" id="KAI5608400.1"/>
    </source>
</evidence>
<dbReference type="PANTHER" id="PTHR13159">
    <property type="entry name" value="RADIAL SPOKEHEAD-RELATED"/>
    <property type="match status" value="1"/>
</dbReference>
<evidence type="ECO:0000256" key="3">
    <source>
        <dbReference type="ARBA" id="ARBA00023069"/>
    </source>
</evidence>
<keyword evidence="8" id="KW-1185">Reference proteome</keyword>
<reference evidence="7" key="1">
    <citation type="submission" date="2018-07" db="EMBL/GenBank/DDBJ databases">
        <title>Comparative genomics of catfishes provides insights into carnivory and benthic adaptation.</title>
        <authorList>
            <person name="Zhang Y."/>
            <person name="Wang D."/>
            <person name="Peng Z."/>
            <person name="Zheng S."/>
            <person name="Shao F."/>
            <person name="Tao W."/>
        </authorList>
    </citation>
    <scope>NUCLEOTIDE SEQUENCE</scope>
    <source>
        <strain evidence="7">Chongqing</strain>
    </source>
</reference>
<evidence type="ECO:0000256" key="5">
    <source>
        <dbReference type="ARBA" id="ARBA00023273"/>
    </source>
</evidence>
<dbReference type="PANTHER" id="PTHR13159:SF0">
    <property type="entry name" value="RADIAL SPOKE HEAD 6 HOMOLOG A"/>
    <property type="match status" value="1"/>
</dbReference>
<accession>A0AAD5A319</accession>